<feature type="domain" description="Tse2 ADP-ribosyltransferase toxin" evidence="1">
    <location>
        <begin position="21"/>
        <end position="152"/>
    </location>
</feature>
<dbReference type="OrthoDB" id="10266325at2759"/>
<sequence length="168" mass="20058">MANQFRDKTWRYRNVFVYFPKELFRIDDGPRIQVKVKSRYRRSGRGIEILSDRYGYVRPKALNPLTYQFPNGLSVHPNTARQQTFIKNYSGEALHIYSIPAGTMLPEKLLLVHDAEDHYSIQPRRHMRLREFHDTLIELFRRSSKCFTQDEWLAAYPEPTDQDDLKSY</sequence>
<accession>A0A0F8WYY5</accession>
<organism evidence="2 3">
    <name type="scientific">Aspergillus ochraceoroseus</name>
    <dbReference type="NCBI Taxonomy" id="138278"/>
    <lineage>
        <taxon>Eukaryota</taxon>
        <taxon>Fungi</taxon>
        <taxon>Dikarya</taxon>
        <taxon>Ascomycota</taxon>
        <taxon>Pezizomycotina</taxon>
        <taxon>Eurotiomycetes</taxon>
        <taxon>Eurotiomycetidae</taxon>
        <taxon>Eurotiales</taxon>
        <taxon>Aspergillaceae</taxon>
        <taxon>Aspergillus</taxon>
        <taxon>Aspergillus subgen. Nidulantes</taxon>
    </lineage>
</organism>
<dbReference type="Pfam" id="PF18648">
    <property type="entry name" value="ADPRTs_Tse2"/>
    <property type="match status" value="1"/>
</dbReference>
<keyword evidence="3" id="KW-1185">Reference proteome</keyword>
<dbReference type="Proteomes" id="UP000034947">
    <property type="component" value="Unassembled WGS sequence"/>
</dbReference>
<evidence type="ECO:0000313" key="2">
    <source>
        <dbReference type="EMBL" id="KKK22680.1"/>
    </source>
</evidence>
<protein>
    <recommendedName>
        <fullName evidence="1">Tse2 ADP-ribosyltransferase toxin domain-containing protein</fullName>
    </recommendedName>
</protein>
<dbReference type="VEuPathDB" id="FungiDB:P175DRAFT_0527960"/>
<name>A0A0F8WYY5_9EURO</name>
<reference evidence="2 3" key="1">
    <citation type="submission" date="2015-02" db="EMBL/GenBank/DDBJ databases">
        <title>Draft Genome Sequences of Two Closely-Related Aflatoxigenic Aspergillus Species Obtained from the Cote d'Ivoire.</title>
        <authorList>
            <person name="Moore G.G."/>
            <person name="Beltz S.B."/>
            <person name="Mack B.M."/>
        </authorList>
    </citation>
    <scope>NUCLEOTIDE SEQUENCE [LARGE SCALE GENOMIC DNA]</scope>
    <source>
        <strain evidence="2 3">SRRC1432</strain>
    </source>
</reference>
<evidence type="ECO:0000259" key="1">
    <source>
        <dbReference type="Pfam" id="PF18648"/>
    </source>
</evidence>
<dbReference type="EMBL" id="JYKN01000880">
    <property type="protein sequence ID" value="KKK22680.1"/>
    <property type="molecule type" value="Genomic_DNA"/>
</dbReference>
<evidence type="ECO:0000313" key="3">
    <source>
        <dbReference type="Proteomes" id="UP000034947"/>
    </source>
</evidence>
<dbReference type="InterPro" id="IPR041018">
    <property type="entry name" value="ADPRTs_Tse2"/>
</dbReference>
<dbReference type="AlphaFoldDB" id="A0A0F8WYY5"/>
<proteinExistence type="predicted"/>
<comment type="caution">
    <text evidence="2">The sequence shown here is derived from an EMBL/GenBank/DDBJ whole genome shotgun (WGS) entry which is preliminary data.</text>
</comment>
<gene>
    <name evidence="2" type="ORF">AOCH_001130</name>
</gene>